<evidence type="ECO:0008006" key="4">
    <source>
        <dbReference type="Google" id="ProtNLM"/>
    </source>
</evidence>
<feature type="transmembrane region" description="Helical" evidence="1">
    <location>
        <begin position="300"/>
        <end position="319"/>
    </location>
</feature>
<evidence type="ECO:0000256" key="1">
    <source>
        <dbReference type="SAM" id="Phobius"/>
    </source>
</evidence>
<feature type="transmembrane region" description="Helical" evidence="1">
    <location>
        <begin position="434"/>
        <end position="456"/>
    </location>
</feature>
<proteinExistence type="predicted"/>
<feature type="transmembrane region" description="Helical" evidence="1">
    <location>
        <begin position="961"/>
        <end position="981"/>
    </location>
</feature>
<feature type="transmembrane region" description="Helical" evidence="1">
    <location>
        <begin position="899"/>
        <end position="916"/>
    </location>
</feature>
<gene>
    <name evidence="2" type="ORF">OL233_10485</name>
</gene>
<keyword evidence="1" id="KW-1133">Transmembrane helix</keyword>
<sequence>MKGRIMEHDERLKAIEDRLSVIELDIKKLFKSTKTGELSQVEGPLKEPTIIPENSVRKQALQRIEKLKKEAEVISANKPSSDEKKIHEEIRKVVPKKDTRQKEAPLWENDSFDSALLKNLRVSQEPVKEKQNKQDLKEQKAVFSSQSTEEPNLKVKPVTKNWFTIEKALPVGFMAMIVLGLVWILRVVNATGLISNGVKLGFFYILSIVLHGVTEKKIKNKKLIQNLLYGLVFTIGILTTFVGVLGYKNLPMGIGIGVVFCYLAYGYAMSYREKFQPLSIFIALSALLLPYLLANIEVSPVLIYLYILMIYAVTTALTLKHQQMVADTVKTIFSVLSVVILLINYPGGALIGRLLLGLFLISTLAYWPYFKEKKTTTGFIFSQAVIFMLFCGTSYRVLECLILAGVLLLVYYYYRQSKRMAFEISSGVGTLLAIHLVMDGPLTAVLAVILGLYIAMRFEIMTTFFLTLLAYTGNLIKYIVFPSGQLLLIQFAFAIGSLLLVVAYYYHLQQGKLVWAKERVTFKSFEWSTLHHELLLKGLPAYLLLVFYRVFSQVNFGYVIEPLLFWSASLVIMSLSIKIVERIDTAPVLLVLWIINIRYFFLISTWDTALVSSLVILNVTVAGCLMYQRKVPSGFVKRQEILDIILFFMGMFSLINIIERTIGPLRLSTVNLKSDSIVLTLLPLFCWTGVLVGLAYGVTKLGLKRLLSVILLTIMSLDGLMLWVESGLTQWQYLAYILVVVYALVVAFNNGLRKTFWLSILLYMILTMRQIYNYYEFDNGSLQLIVSVLSGILIYMLYRSKKSEPSKVAFISGILTPYNWLILGAIWWISLYQLLYNFVSNYSIVYSLGAILTIIALVVKSTRFKKVRSYFLFAQLYACVMGLYVAVTSVKDFGEPPMGSVILMFLLLAITVIYSFQLDKGEWVKSEKYMNRERQLILLYAIDLVLIRQVLTHSVSSADGIVSPLVPMIGLIVYASISAIIATTKSYKKYQMISFIVLILLLLYLVFVTFAYIPTIIKGLITIGIGILGFGLSMKVTKTDK</sequence>
<name>A0ABT5X3X3_9ENTE</name>
<feature type="transmembrane region" description="Helical" evidence="1">
    <location>
        <begin position="609"/>
        <end position="628"/>
    </location>
</feature>
<keyword evidence="1" id="KW-0812">Transmembrane</keyword>
<feature type="transmembrane region" description="Helical" evidence="1">
    <location>
        <begin position="226"/>
        <end position="244"/>
    </location>
</feature>
<feature type="transmembrane region" description="Helical" evidence="1">
    <location>
        <begin position="250"/>
        <end position="268"/>
    </location>
</feature>
<feature type="transmembrane region" description="Helical" evidence="1">
    <location>
        <begin position="194"/>
        <end position="214"/>
    </location>
</feature>
<organism evidence="2 3">
    <name type="scientific">Vagococcus proximus</name>
    <dbReference type="NCBI Taxonomy" id="2991417"/>
    <lineage>
        <taxon>Bacteria</taxon>
        <taxon>Bacillati</taxon>
        <taxon>Bacillota</taxon>
        <taxon>Bacilli</taxon>
        <taxon>Lactobacillales</taxon>
        <taxon>Enterococcaceae</taxon>
        <taxon>Vagococcus</taxon>
    </lineage>
</organism>
<feature type="transmembrane region" description="Helical" evidence="1">
    <location>
        <begin position="534"/>
        <end position="551"/>
    </location>
</feature>
<evidence type="ECO:0000313" key="2">
    <source>
        <dbReference type="EMBL" id="MDF0480707.1"/>
    </source>
</evidence>
<feature type="transmembrane region" description="Helical" evidence="1">
    <location>
        <begin position="168"/>
        <end position="188"/>
    </location>
</feature>
<feature type="transmembrane region" description="Helical" evidence="1">
    <location>
        <begin position="275"/>
        <end position="294"/>
    </location>
</feature>
<accession>A0ABT5X3X3</accession>
<feature type="transmembrane region" description="Helical" evidence="1">
    <location>
        <begin position="1019"/>
        <end position="1037"/>
    </location>
</feature>
<feature type="transmembrane region" description="Helical" evidence="1">
    <location>
        <begin position="993"/>
        <end position="1013"/>
    </location>
</feature>
<feature type="transmembrane region" description="Helical" evidence="1">
    <location>
        <begin position="870"/>
        <end position="887"/>
    </location>
</feature>
<feature type="transmembrane region" description="Helical" evidence="1">
    <location>
        <begin position="730"/>
        <end position="748"/>
    </location>
</feature>
<feature type="transmembrane region" description="Helical" evidence="1">
    <location>
        <begin position="781"/>
        <end position="798"/>
    </location>
</feature>
<feature type="transmembrane region" description="Helical" evidence="1">
    <location>
        <begin position="381"/>
        <end position="414"/>
    </location>
</feature>
<dbReference type="Proteomes" id="UP001147148">
    <property type="component" value="Unassembled WGS sequence"/>
</dbReference>
<feature type="transmembrane region" description="Helical" evidence="1">
    <location>
        <begin position="563"/>
        <end position="580"/>
    </location>
</feature>
<feature type="transmembrane region" description="Helical" evidence="1">
    <location>
        <begin position="678"/>
        <end position="699"/>
    </location>
</feature>
<evidence type="ECO:0000313" key="3">
    <source>
        <dbReference type="Proteomes" id="UP001147148"/>
    </source>
</evidence>
<feature type="transmembrane region" description="Helical" evidence="1">
    <location>
        <begin position="463"/>
        <end position="481"/>
    </location>
</feature>
<dbReference type="RefSeq" id="WP_275472258.1">
    <property type="nucleotide sequence ID" value="NZ_JAPDSH010000009.1"/>
</dbReference>
<keyword evidence="1" id="KW-0472">Membrane</keyword>
<feature type="transmembrane region" description="Helical" evidence="1">
    <location>
        <begin position="487"/>
        <end position="507"/>
    </location>
</feature>
<feature type="transmembrane region" description="Helical" evidence="1">
    <location>
        <begin position="587"/>
        <end position="603"/>
    </location>
</feature>
<feature type="transmembrane region" description="Helical" evidence="1">
    <location>
        <begin position="810"/>
        <end position="829"/>
    </location>
</feature>
<reference evidence="2" key="1">
    <citation type="submission" date="2022-10" db="EMBL/GenBank/DDBJ databases">
        <title>Vagococcus sp. isolated from poultry meat.</title>
        <authorList>
            <person name="Johansson P."/>
            <person name="Bjorkroth J."/>
        </authorList>
    </citation>
    <scope>NUCLEOTIDE SEQUENCE</scope>
    <source>
        <strain evidence="2">PNs007</strain>
    </source>
</reference>
<feature type="transmembrane region" description="Helical" evidence="1">
    <location>
        <begin position="755"/>
        <end position="775"/>
    </location>
</feature>
<feature type="transmembrane region" description="Helical" evidence="1">
    <location>
        <begin position="937"/>
        <end position="955"/>
    </location>
</feature>
<keyword evidence="3" id="KW-1185">Reference proteome</keyword>
<dbReference type="EMBL" id="JAPDSH010000009">
    <property type="protein sequence ID" value="MDF0480707.1"/>
    <property type="molecule type" value="Genomic_DNA"/>
</dbReference>
<protein>
    <recommendedName>
        <fullName evidence="4">DUF2339 domain-containing protein</fullName>
    </recommendedName>
</protein>
<feature type="transmembrane region" description="Helical" evidence="1">
    <location>
        <begin position="328"/>
        <end position="345"/>
    </location>
</feature>
<feature type="transmembrane region" description="Helical" evidence="1">
    <location>
        <begin position="706"/>
        <end position="724"/>
    </location>
</feature>
<comment type="caution">
    <text evidence="2">The sequence shown here is derived from an EMBL/GenBank/DDBJ whole genome shotgun (WGS) entry which is preliminary data.</text>
</comment>
<feature type="transmembrane region" description="Helical" evidence="1">
    <location>
        <begin position="835"/>
        <end position="858"/>
    </location>
</feature>
<feature type="transmembrane region" description="Helical" evidence="1">
    <location>
        <begin position="640"/>
        <end position="658"/>
    </location>
</feature>